<dbReference type="EMBL" id="CP017242">
    <property type="protein sequence ID" value="APO77186.1"/>
    <property type="molecule type" value="Genomic_DNA"/>
</dbReference>
<accession>A0A1L5PAU2</accession>
<evidence type="ECO:0000313" key="2">
    <source>
        <dbReference type="EMBL" id="APO77186.1"/>
    </source>
</evidence>
<feature type="compositionally biased region" description="Polar residues" evidence="1">
    <location>
        <begin position="194"/>
        <end position="209"/>
    </location>
</feature>
<gene>
    <name evidence="2" type="ORF">AM571_PA00304</name>
</gene>
<dbReference type="AlphaFoldDB" id="A0A1L5PAU2"/>
<sequence length="241" mass="25922">MTVSERTFAGAVEAVRPREKTAISAAELKILAECFASIRPGNSTALLPHAPAEVVQFCIAWKGYSQRAASNPDLNTDYIDALGEFYSSRPRRYLECLAKVADRGGPMDAFPVVPIAASSCSFARCGLHLATTALFCAWSEGLADRADLFRETFLNPPPPIRSGHSGADGQTAWQSPWPSTHVPRCFRPAISDSPRISTVQGPSTASAQRRGSPGSAPSPQDDKLLALIVVEFRTLARSLHV</sequence>
<evidence type="ECO:0000256" key="1">
    <source>
        <dbReference type="SAM" id="MobiDB-lite"/>
    </source>
</evidence>
<organism evidence="2 3">
    <name type="scientific">Rhizobium etli 8C-3</name>
    <dbReference type="NCBI Taxonomy" id="538025"/>
    <lineage>
        <taxon>Bacteria</taxon>
        <taxon>Pseudomonadati</taxon>
        <taxon>Pseudomonadota</taxon>
        <taxon>Alphaproteobacteria</taxon>
        <taxon>Hyphomicrobiales</taxon>
        <taxon>Rhizobiaceae</taxon>
        <taxon>Rhizobium/Agrobacterium group</taxon>
        <taxon>Rhizobium</taxon>
    </lineage>
</organism>
<feature type="region of interest" description="Disordered" evidence="1">
    <location>
        <begin position="192"/>
        <end position="220"/>
    </location>
</feature>
<proteinExistence type="predicted"/>
<reference evidence="2 3" key="1">
    <citation type="submission" date="2016-09" db="EMBL/GenBank/DDBJ databases">
        <title>The complete genome sequences of Rhizobium gallicum, symbiovars gallicum and phaseoli, symbionts associated to common bean (Phaseolus vulgaris).</title>
        <authorList>
            <person name="Bustos P."/>
            <person name="Santamaria R.I."/>
            <person name="Perez-Carrascal O.M."/>
            <person name="Juarez S."/>
            <person name="Lozano L."/>
            <person name="Martinez-Flores I."/>
            <person name="Martinez-Romero E."/>
            <person name="Cevallos M."/>
            <person name="Romero D."/>
            <person name="Davila G."/>
            <person name="Gonzalez V."/>
        </authorList>
    </citation>
    <scope>NUCLEOTIDE SEQUENCE [LARGE SCALE GENOMIC DNA]</scope>
    <source>
        <strain evidence="2 3">8C-3</strain>
        <plasmid evidence="3">Plasmid prsp8c3a</plasmid>
    </source>
</reference>
<geneLocation type="plasmid" evidence="3">
    <name>prsp8c3a</name>
</geneLocation>
<name>A0A1L5PAU2_RHIET</name>
<keyword evidence="2" id="KW-0614">Plasmid</keyword>
<evidence type="ECO:0000313" key="3">
    <source>
        <dbReference type="Proteomes" id="UP000185109"/>
    </source>
</evidence>
<protein>
    <submittedName>
        <fullName evidence="2">Uncharacterized protein</fullName>
    </submittedName>
</protein>
<dbReference type="Proteomes" id="UP000185109">
    <property type="component" value="Plasmid pRsp8C3a"/>
</dbReference>